<sequence>MYFYILSLIVLLIDQGSKWWVRAHMSVGETRGVLAPYLHFEYYQNSGAAFSSFQGYGKWFAYLAVIVVGVIVYYRIKGALRGNLMDIAAGFLAGGALGNALDRLIFGKVTDFIVWGSGSGIMNIADLAINAGVLLLIVGMLLRSWCERRSYSFK</sequence>
<comment type="catalytic activity">
    <reaction evidence="9 10">
        <text>Release of signal peptides from bacterial membrane prolipoproteins. Hydrolyzes -Xaa-Yaa-Zaa-|-(S,diacylglyceryl)Cys-, in which Xaa is hydrophobic (preferably Leu), and Yaa (Ala or Ser) and Zaa (Gly or Ala) have small, neutral side chains.</text>
        <dbReference type="EC" id="3.4.23.36"/>
    </reaction>
</comment>
<dbReference type="RefSeq" id="WP_326086873.1">
    <property type="nucleotide sequence ID" value="NZ_JARLKZ010000005.1"/>
</dbReference>
<dbReference type="EMBL" id="JARLKZ010000005">
    <property type="protein sequence ID" value="MEC0239652.1"/>
    <property type="molecule type" value="Genomic_DNA"/>
</dbReference>
<dbReference type="PROSITE" id="PS00855">
    <property type="entry name" value="SPASE_II"/>
    <property type="match status" value="1"/>
</dbReference>
<feature type="active site" evidence="9">
    <location>
        <position position="126"/>
    </location>
</feature>
<keyword evidence="8 9" id="KW-0472">Membrane</keyword>
<evidence type="ECO:0000256" key="7">
    <source>
        <dbReference type="ARBA" id="ARBA00022989"/>
    </source>
</evidence>
<feature type="active site" evidence="9">
    <location>
        <position position="111"/>
    </location>
</feature>
<keyword evidence="13" id="KW-1185">Reference proteome</keyword>
<comment type="similarity">
    <text evidence="1 9 11">Belongs to the peptidase A8 family.</text>
</comment>
<evidence type="ECO:0000256" key="11">
    <source>
        <dbReference type="RuleBase" id="RU004181"/>
    </source>
</evidence>
<keyword evidence="6 9" id="KW-0378">Hydrolase</keyword>
<organism evidence="12 13">
    <name type="scientific">Paenibacillus dokdonensis</name>
    <dbReference type="NCBI Taxonomy" id="2567944"/>
    <lineage>
        <taxon>Bacteria</taxon>
        <taxon>Bacillati</taxon>
        <taxon>Bacillota</taxon>
        <taxon>Bacilli</taxon>
        <taxon>Bacillales</taxon>
        <taxon>Paenibacillaceae</taxon>
        <taxon>Paenibacillus</taxon>
    </lineage>
</organism>
<keyword evidence="7 9" id="KW-1133">Transmembrane helix</keyword>
<dbReference type="EC" id="3.4.23.36" evidence="9"/>
<name>A0ABU6GKL2_9BACL</name>
<comment type="caution">
    <text evidence="12">The sequence shown here is derived from an EMBL/GenBank/DDBJ whole genome shotgun (WGS) entry which is preliminary data.</text>
</comment>
<evidence type="ECO:0000256" key="6">
    <source>
        <dbReference type="ARBA" id="ARBA00022801"/>
    </source>
</evidence>
<feature type="transmembrane region" description="Helical" evidence="9">
    <location>
        <begin position="121"/>
        <end position="142"/>
    </location>
</feature>
<evidence type="ECO:0000256" key="8">
    <source>
        <dbReference type="ARBA" id="ARBA00023136"/>
    </source>
</evidence>
<evidence type="ECO:0000256" key="5">
    <source>
        <dbReference type="ARBA" id="ARBA00022750"/>
    </source>
</evidence>
<keyword evidence="3 9" id="KW-0645">Protease</keyword>
<evidence type="ECO:0000313" key="13">
    <source>
        <dbReference type="Proteomes" id="UP001344632"/>
    </source>
</evidence>
<keyword evidence="2 9" id="KW-1003">Cell membrane</keyword>
<accession>A0ABU6GKL2</accession>
<dbReference type="Pfam" id="PF01252">
    <property type="entry name" value="Peptidase_A8"/>
    <property type="match status" value="1"/>
</dbReference>
<evidence type="ECO:0000256" key="4">
    <source>
        <dbReference type="ARBA" id="ARBA00022692"/>
    </source>
</evidence>
<dbReference type="NCBIfam" id="TIGR00077">
    <property type="entry name" value="lspA"/>
    <property type="match status" value="1"/>
</dbReference>
<dbReference type="Proteomes" id="UP001344632">
    <property type="component" value="Unassembled WGS sequence"/>
</dbReference>
<comment type="subcellular location">
    <subcellularLocation>
        <location evidence="9">Cell membrane</location>
        <topology evidence="9">Multi-pass membrane protein</topology>
    </subcellularLocation>
</comment>
<evidence type="ECO:0000256" key="2">
    <source>
        <dbReference type="ARBA" id="ARBA00022475"/>
    </source>
</evidence>
<gene>
    <name evidence="9 12" type="primary">lspA</name>
    <name evidence="12" type="ORF">P4H66_07235</name>
</gene>
<dbReference type="InterPro" id="IPR001872">
    <property type="entry name" value="Peptidase_A8"/>
</dbReference>
<comment type="pathway">
    <text evidence="9">Protein modification; lipoprotein biosynthesis (signal peptide cleavage).</text>
</comment>
<keyword evidence="4 9" id="KW-0812">Transmembrane</keyword>
<dbReference type="HAMAP" id="MF_00161">
    <property type="entry name" value="LspA"/>
    <property type="match status" value="1"/>
</dbReference>
<evidence type="ECO:0000256" key="3">
    <source>
        <dbReference type="ARBA" id="ARBA00022670"/>
    </source>
</evidence>
<dbReference type="PANTHER" id="PTHR33695">
    <property type="entry name" value="LIPOPROTEIN SIGNAL PEPTIDASE"/>
    <property type="match status" value="1"/>
</dbReference>
<dbReference type="PRINTS" id="PR00781">
    <property type="entry name" value="LIPOSIGPTASE"/>
</dbReference>
<keyword evidence="5 9" id="KW-0064">Aspartyl protease</keyword>
<dbReference type="PANTHER" id="PTHR33695:SF1">
    <property type="entry name" value="LIPOPROTEIN SIGNAL PEPTIDASE"/>
    <property type="match status" value="1"/>
</dbReference>
<dbReference type="GO" id="GO:0004190">
    <property type="term" value="F:aspartic-type endopeptidase activity"/>
    <property type="evidence" value="ECO:0007669"/>
    <property type="project" value="UniProtKB-EC"/>
</dbReference>
<feature type="transmembrane region" description="Helical" evidence="9">
    <location>
        <begin position="59"/>
        <end position="76"/>
    </location>
</feature>
<comment type="function">
    <text evidence="9 10">This protein specifically catalyzes the removal of signal peptides from prolipoproteins.</text>
</comment>
<proteinExistence type="inferred from homology"/>
<feature type="transmembrane region" description="Helical" evidence="9">
    <location>
        <begin position="83"/>
        <end position="101"/>
    </location>
</feature>
<evidence type="ECO:0000256" key="9">
    <source>
        <dbReference type="HAMAP-Rule" id="MF_00161"/>
    </source>
</evidence>
<comment type="caution">
    <text evidence="9">Lacks conserved residue(s) required for the propagation of feature annotation.</text>
</comment>
<protein>
    <recommendedName>
        <fullName evidence="9">Lipoprotein signal peptidase</fullName>
        <ecNumber evidence="9">3.4.23.36</ecNumber>
    </recommendedName>
    <alternativeName>
        <fullName evidence="9">Prolipoprotein signal peptidase</fullName>
    </alternativeName>
    <alternativeName>
        <fullName evidence="9">Signal peptidase II</fullName>
        <shortName evidence="9">SPase II</shortName>
    </alternativeName>
</protein>
<evidence type="ECO:0000256" key="1">
    <source>
        <dbReference type="ARBA" id="ARBA00006139"/>
    </source>
</evidence>
<evidence type="ECO:0000313" key="12">
    <source>
        <dbReference type="EMBL" id="MEC0239652.1"/>
    </source>
</evidence>
<evidence type="ECO:0000256" key="10">
    <source>
        <dbReference type="RuleBase" id="RU000594"/>
    </source>
</evidence>
<reference evidence="12 13" key="1">
    <citation type="submission" date="2023-03" db="EMBL/GenBank/DDBJ databases">
        <title>Bacillus Genome Sequencing.</title>
        <authorList>
            <person name="Dunlap C."/>
        </authorList>
    </citation>
    <scope>NUCLEOTIDE SEQUENCE [LARGE SCALE GENOMIC DNA]</scope>
    <source>
        <strain evidence="12 13">BD-525</strain>
    </source>
</reference>